<dbReference type="SUPFAM" id="SSF88946">
    <property type="entry name" value="Sigma2 domain of RNA polymerase sigma factors"/>
    <property type="match status" value="1"/>
</dbReference>
<evidence type="ECO:0000256" key="4">
    <source>
        <dbReference type="ARBA" id="ARBA00023163"/>
    </source>
</evidence>
<organism evidence="7 8">
    <name type="scientific">Candidatus Barnesiella excrementipullorum</name>
    <dbReference type="NCBI Taxonomy" id="2838479"/>
    <lineage>
        <taxon>Bacteria</taxon>
        <taxon>Pseudomonadati</taxon>
        <taxon>Bacteroidota</taxon>
        <taxon>Bacteroidia</taxon>
        <taxon>Bacteroidales</taxon>
        <taxon>Barnesiellaceae</taxon>
        <taxon>Barnesiella</taxon>
    </lineage>
</organism>
<reference evidence="7" key="1">
    <citation type="journal article" date="2021" name="PeerJ">
        <title>Extensive microbial diversity within the chicken gut microbiome revealed by metagenomics and culture.</title>
        <authorList>
            <person name="Gilroy R."/>
            <person name="Ravi A."/>
            <person name="Getino M."/>
            <person name="Pursley I."/>
            <person name="Horton D.L."/>
            <person name="Alikhan N.F."/>
            <person name="Baker D."/>
            <person name="Gharbi K."/>
            <person name="Hall N."/>
            <person name="Watson M."/>
            <person name="Adriaenssens E.M."/>
            <person name="Foster-Nyarko E."/>
            <person name="Jarju S."/>
            <person name="Secka A."/>
            <person name="Antonio M."/>
            <person name="Oren A."/>
            <person name="Chaudhuri R.R."/>
            <person name="La Ragione R."/>
            <person name="Hildebrand F."/>
            <person name="Pallen M.J."/>
        </authorList>
    </citation>
    <scope>NUCLEOTIDE SEQUENCE</scope>
    <source>
        <strain evidence="7">ChiHjej12B11-16260</strain>
    </source>
</reference>
<dbReference type="SUPFAM" id="SSF88659">
    <property type="entry name" value="Sigma3 and sigma4 domains of RNA polymerase sigma factors"/>
    <property type="match status" value="1"/>
</dbReference>
<gene>
    <name evidence="7" type="ORF">H9982_04500</name>
</gene>
<dbReference type="CDD" id="cd06171">
    <property type="entry name" value="Sigma70_r4"/>
    <property type="match status" value="1"/>
</dbReference>
<keyword evidence="4" id="KW-0804">Transcription</keyword>
<comment type="similarity">
    <text evidence="1">Belongs to the sigma-70 factor family. ECF subfamily.</text>
</comment>
<dbReference type="Pfam" id="PF08281">
    <property type="entry name" value="Sigma70_r4_2"/>
    <property type="match status" value="1"/>
</dbReference>
<dbReference type="EMBL" id="DXFB01000123">
    <property type="protein sequence ID" value="HIX45460.1"/>
    <property type="molecule type" value="Genomic_DNA"/>
</dbReference>
<dbReference type="Gene3D" id="1.10.10.10">
    <property type="entry name" value="Winged helix-like DNA-binding domain superfamily/Winged helix DNA-binding domain"/>
    <property type="match status" value="1"/>
</dbReference>
<protein>
    <submittedName>
        <fullName evidence="7">RNA polymerase sigma factor</fullName>
    </submittedName>
</protein>
<name>A0A9D2APT3_9BACT</name>
<keyword evidence="2" id="KW-0805">Transcription regulation</keyword>
<dbReference type="InterPro" id="IPR013324">
    <property type="entry name" value="RNA_pol_sigma_r3/r4-like"/>
</dbReference>
<dbReference type="Gene3D" id="1.10.1740.10">
    <property type="match status" value="1"/>
</dbReference>
<comment type="caution">
    <text evidence="7">The sequence shown here is derived from an EMBL/GenBank/DDBJ whole genome shotgun (WGS) entry which is preliminary data.</text>
</comment>
<accession>A0A9D2APT3</accession>
<evidence type="ECO:0000256" key="1">
    <source>
        <dbReference type="ARBA" id="ARBA00010641"/>
    </source>
</evidence>
<evidence type="ECO:0000259" key="6">
    <source>
        <dbReference type="Pfam" id="PF08281"/>
    </source>
</evidence>
<dbReference type="PANTHER" id="PTHR43133">
    <property type="entry name" value="RNA POLYMERASE ECF-TYPE SIGMA FACTO"/>
    <property type="match status" value="1"/>
</dbReference>
<evidence type="ECO:0000313" key="7">
    <source>
        <dbReference type="EMBL" id="HIX45460.1"/>
    </source>
</evidence>
<dbReference type="InterPro" id="IPR014284">
    <property type="entry name" value="RNA_pol_sigma-70_dom"/>
</dbReference>
<dbReference type="PANTHER" id="PTHR43133:SF51">
    <property type="entry name" value="RNA POLYMERASE SIGMA FACTOR"/>
    <property type="match status" value="1"/>
</dbReference>
<dbReference type="InterPro" id="IPR039425">
    <property type="entry name" value="RNA_pol_sigma-70-like"/>
</dbReference>
<dbReference type="GO" id="GO:0016987">
    <property type="term" value="F:sigma factor activity"/>
    <property type="evidence" value="ECO:0007669"/>
    <property type="project" value="UniProtKB-KW"/>
</dbReference>
<evidence type="ECO:0000256" key="3">
    <source>
        <dbReference type="ARBA" id="ARBA00023082"/>
    </source>
</evidence>
<feature type="domain" description="RNA polymerase sigma factor 70 region 4 type 2" evidence="6">
    <location>
        <begin position="114"/>
        <end position="165"/>
    </location>
</feature>
<evidence type="ECO:0000259" key="5">
    <source>
        <dbReference type="Pfam" id="PF04542"/>
    </source>
</evidence>
<dbReference type="InterPro" id="IPR013249">
    <property type="entry name" value="RNA_pol_sigma70_r4_t2"/>
</dbReference>
<dbReference type="InterPro" id="IPR036388">
    <property type="entry name" value="WH-like_DNA-bd_sf"/>
</dbReference>
<dbReference type="AlphaFoldDB" id="A0A9D2APT3"/>
<feature type="domain" description="RNA polymerase sigma-70 region 2" evidence="5">
    <location>
        <begin position="26"/>
        <end position="93"/>
    </location>
</feature>
<dbReference type="Proteomes" id="UP000824246">
    <property type="component" value="Unassembled WGS sequence"/>
</dbReference>
<dbReference type="GO" id="GO:0003677">
    <property type="term" value="F:DNA binding"/>
    <property type="evidence" value="ECO:0007669"/>
    <property type="project" value="InterPro"/>
</dbReference>
<proteinExistence type="inferred from homology"/>
<reference evidence="7" key="2">
    <citation type="submission" date="2021-04" db="EMBL/GenBank/DDBJ databases">
        <authorList>
            <person name="Gilroy R."/>
        </authorList>
    </citation>
    <scope>NUCLEOTIDE SEQUENCE</scope>
    <source>
        <strain evidence="7">ChiHjej12B11-16260</strain>
    </source>
</reference>
<dbReference type="Pfam" id="PF04542">
    <property type="entry name" value="Sigma70_r2"/>
    <property type="match status" value="1"/>
</dbReference>
<sequence length="178" mass="19980">MRSKAPDSLLVSRVMLLDDRKAFAALVERYQGALRRFFLHHTGGDAMLADDLAQETFLKCYYGIRQYKGLAGFSTWLYRIAYNLFLDYARTAKPTAPAEAIPEAAASVSTDERMDIAAALALLSTQERAVVSLFYIEDRTVEDVARILSMPQGTVKSHLARSRCKLADFLKKNGYETK</sequence>
<evidence type="ECO:0000313" key="8">
    <source>
        <dbReference type="Proteomes" id="UP000824246"/>
    </source>
</evidence>
<dbReference type="InterPro" id="IPR007627">
    <property type="entry name" value="RNA_pol_sigma70_r2"/>
</dbReference>
<dbReference type="GO" id="GO:0006352">
    <property type="term" value="P:DNA-templated transcription initiation"/>
    <property type="evidence" value="ECO:0007669"/>
    <property type="project" value="InterPro"/>
</dbReference>
<dbReference type="InterPro" id="IPR013325">
    <property type="entry name" value="RNA_pol_sigma_r2"/>
</dbReference>
<dbReference type="NCBIfam" id="TIGR02937">
    <property type="entry name" value="sigma70-ECF"/>
    <property type="match status" value="1"/>
</dbReference>
<evidence type="ECO:0000256" key="2">
    <source>
        <dbReference type="ARBA" id="ARBA00023015"/>
    </source>
</evidence>
<keyword evidence="3" id="KW-0731">Sigma factor</keyword>